<dbReference type="CDD" id="cd09279">
    <property type="entry name" value="RNase_HI_like"/>
    <property type="match status" value="1"/>
</dbReference>
<dbReference type="Proteomes" id="UP000176451">
    <property type="component" value="Unassembled WGS sequence"/>
</dbReference>
<evidence type="ECO:0000313" key="3">
    <source>
        <dbReference type="Proteomes" id="UP000176451"/>
    </source>
</evidence>
<protein>
    <recommendedName>
        <fullName evidence="1">RNase H type-1 domain-containing protein</fullName>
    </recommendedName>
</protein>
<organism evidence="2 3">
    <name type="scientific">Candidatus Berkelbacteria bacterium RIFCSPHIGHO2_12_FULL_36_9</name>
    <dbReference type="NCBI Taxonomy" id="1797469"/>
    <lineage>
        <taxon>Bacteria</taxon>
        <taxon>Candidatus Berkelbacteria</taxon>
    </lineage>
</organism>
<feature type="domain" description="RNase H type-1" evidence="1">
    <location>
        <begin position="1"/>
        <end position="136"/>
    </location>
</feature>
<comment type="caution">
    <text evidence="2">The sequence shown here is derived from an EMBL/GenBank/DDBJ whole genome shotgun (WGS) entry which is preliminary data.</text>
</comment>
<name>A0A1F5EEJ3_9BACT</name>
<dbReference type="GO" id="GO:0004523">
    <property type="term" value="F:RNA-DNA hybrid ribonuclease activity"/>
    <property type="evidence" value="ECO:0007669"/>
    <property type="project" value="InterPro"/>
</dbReference>
<dbReference type="GO" id="GO:0003676">
    <property type="term" value="F:nucleic acid binding"/>
    <property type="evidence" value="ECO:0007669"/>
    <property type="project" value="InterPro"/>
</dbReference>
<dbReference type="InterPro" id="IPR012337">
    <property type="entry name" value="RNaseH-like_sf"/>
</dbReference>
<evidence type="ECO:0000313" key="2">
    <source>
        <dbReference type="EMBL" id="OGD65624.1"/>
    </source>
</evidence>
<accession>A0A1F5EEJ3</accession>
<evidence type="ECO:0000259" key="1">
    <source>
        <dbReference type="PROSITE" id="PS50879"/>
    </source>
</evidence>
<dbReference type="InterPro" id="IPR002156">
    <property type="entry name" value="RNaseH_domain"/>
</dbReference>
<reference evidence="2 3" key="1">
    <citation type="journal article" date="2016" name="Nat. Commun.">
        <title>Thousands of microbial genomes shed light on interconnected biogeochemical processes in an aquifer system.</title>
        <authorList>
            <person name="Anantharaman K."/>
            <person name="Brown C.T."/>
            <person name="Hug L.A."/>
            <person name="Sharon I."/>
            <person name="Castelle C.J."/>
            <person name="Probst A.J."/>
            <person name="Thomas B.C."/>
            <person name="Singh A."/>
            <person name="Wilkins M.J."/>
            <person name="Karaoz U."/>
            <person name="Brodie E.L."/>
            <person name="Williams K.H."/>
            <person name="Hubbard S.S."/>
            <person name="Banfield J.F."/>
        </authorList>
    </citation>
    <scope>NUCLEOTIDE SEQUENCE [LARGE SCALE GENOMIC DNA]</scope>
</reference>
<sequence>MEHFFVYSDGGSRGNPGPAAYGFVIYNNKKEKIAEGLKFLGTLTNNQAEYHGILAALSAVKQLMANSQQPIVECFLDSQLIVEQMNGRYKIKNEGLKPLFWKIRELILELGGNVSFKHIPREENKEADKLANEAIDKGIK</sequence>
<dbReference type="AlphaFoldDB" id="A0A1F5EEJ3"/>
<dbReference type="PANTHER" id="PTHR46387:SF2">
    <property type="entry name" value="RIBONUCLEASE HI"/>
    <property type="match status" value="1"/>
</dbReference>
<dbReference type="STRING" id="1797469.A3F08_01110"/>
<dbReference type="Pfam" id="PF13456">
    <property type="entry name" value="RVT_3"/>
    <property type="match status" value="1"/>
</dbReference>
<proteinExistence type="predicted"/>
<dbReference type="PANTHER" id="PTHR46387">
    <property type="entry name" value="POLYNUCLEOTIDYL TRANSFERASE, RIBONUCLEASE H-LIKE SUPERFAMILY PROTEIN"/>
    <property type="match status" value="1"/>
</dbReference>
<dbReference type="InterPro" id="IPR036397">
    <property type="entry name" value="RNaseH_sf"/>
</dbReference>
<dbReference type="Gene3D" id="3.30.420.10">
    <property type="entry name" value="Ribonuclease H-like superfamily/Ribonuclease H"/>
    <property type="match status" value="1"/>
</dbReference>
<dbReference type="EMBL" id="MEZV01000055">
    <property type="protein sequence ID" value="OGD65624.1"/>
    <property type="molecule type" value="Genomic_DNA"/>
</dbReference>
<dbReference type="SUPFAM" id="SSF53098">
    <property type="entry name" value="Ribonuclease H-like"/>
    <property type="match status" value="1"/>
</dbReference>
<gene>
    <name evidence="2" type="ORF">A3F08_01110</name>
</gene>
<dbReference type="PROSITE" id="PS50879">
    <property type="entry name" value="RNASE_H_1"/>
    <property type="match status" value="1"/>
</dbReference>